<evidence type="ECO:0000256" key="10">
    <source>
        <dbReference type="ARBA" id="ARBA00041631"/>
    </source>
</evidence>
<evidence type="ECO:0000256" key="2">
    <source>
        <dbReference type="ARBA" id="ARBA00005851"/>
    </source>
</evidence>
<dbReference type="EC" id="5.3.3.12" evidence="8"/>
<reference evidence="13 14" key="1">
    <citation type="submission" date="2015-05" db="EMBL/GenBank/DDBJ databases">
        <title>Distinctive expansion of gene families associated with plant cell wall degradation and secondary metabolism in the genomes of grapevine trunk pathogens.</title>
        <authorList>
            <person name="Lawrence D.P."/>
            <person name="Travadon R."/>
            <person name="Rolshausen P.E."/>
            <person name="Baumgartner K."/>
        </authorList>
    </citation>
    <scope>NUCLEOTIDE SEQUENCE [LARGE SCALE GENOMIC DNA]</scope>
    <source>
        <strain evidence="13">UCRPC4</strain>
    </source>
</reference>
<evidence type="ECO:0000313" key="13">
    <source>
        <dbReference type="EMBL" id="KKY29180.1"/>
    </source>
</evidence>
<name>A0A0G2HLH6_PHACM</name>
<keyword evidence="4" id="KW-0964">Secreted</keyword>
<keyword evidence="5" id="KW-0413">Isomerase</keyword>
<dbReference type="InterPro" id="IPR001398">
    <property type="entry name" value="Macrophage_inhib_fac"/>
</dbReference>
<dbReference type="PANTHER" id="PTHR11954">
    <property type="entry name" value="D-DOPACHROME DECARBOXYLASE"/>
    <property type="match status" value="1"/>
</dbReference>
<organism evidence="13 14">
    <name type="scientific">Phaeomoniella chlamydospora</name>
    <name type="common">Phaeoacremonium chlamydosporum</name>
    <dbReference type="NCBI Taxonomy" id="158046"/>
    <lineage>
        <taxon>Eukaryota</taxon>
        <taxon>Fungi</taxon>
        <taxon>Dikarya</taxon>
        <taxon>Ascomycota</taxon>
        <taxon>Pezizomycotina</taxon>
        <taxon>Eurotiomycetes</taxon>
        <taxon>Chaetothyriomycetidae</taxon>
        <taxon>Phaeomoniellales</taxon>
        <taxon>Phaeomoniellaceae</taxon>
        <taxon>Phaeomoniella</taxon>
    </lineage>
</organism>
<dbReference type="OrthoDB" id="255819at2759"/>
<dbReference type="GO" id="GO:0050178">
    <property type="term" value="F:phenylpyruvate tautomerase activity"/>
    <property type="evidence" value="ECO:0007669"/>
    <property type="project" value="UniProtKB-EC"/>
</dbReference>
<sequence length="255" mass="28694">MRRGAPGDAPSMASLAISWERQQLSKKRSQYFSDIFAARELRYTPKERVTRDAIIIAELKISSTLDRDTSIVSDFSFHLAQTYQRPESCILLTIQNSTLLVLGGSYEPAYLLSITALQCDIAPRINKRMTGLVQGFLQDSLNIPAKRGVIRFMPIAEENLGTNGMTTLGEIEELVKADHHDPSIRRTISNNRIRRAKKKSLSTIFHGPKIPLLLTPPRSKEDDDDTMVPPYPVATTERKSVKKRRSFLAFFGKSS</sequence>
<protein>
    <recommendedName>
        <fullName evidence="12">L-dopachrome isomerase</fullName>
        <ecNumber evidence="9">5.3.2.1</ecNumber>
        <ecNumber evidence="8">5.3.3.12</ecNumber>
    </recommendedName>
    <alternativeName>
        <fullName evidence="10">L-dopachrome tautomerase</fullName>
    </alternativeName>
    <alternativeName>
        <fullName evidence="11">Phenylpyruvate tautomerase</fullName>
    </alternativeName>
</protein>
<evidence type="ECO:0000256" key="12">
    <source>
        <dbReference type="ARBA" id="ARBA00042730"/>
    </source>
</evidence>
<dbReference type="AlphaFoldDB" id="A0A0G2HLH6"/>
<proteinExistence type="inferred from homology"/>
<evidence type="ECO:0000256" key="6">
    <source>
        <dbReference type="ARBA" id="ARBA00036735"/>
    </source>
</evidence>
<comment type="subcellular location">
    <subcellularLocation>
        <location evidence="1">Secreted</location>
    </subcellularLocation>
</comment>
<dbReference type="EMBL" id="LCWF01000002">
    <property type="protein sequence ID" value="KKY29180.1"/>
    <property type="molecule type" value="Genomic_DNA"/>
</dbReference>
<comment type="catalytic activity">
    <reaction evidence="6">
        <text>3-phenylpyruvate = enol-phenylpyruvate</text>
        <dbReference type="Rhea" id="RHEA:17097"/>
        <dbReference type="ChEBI" id="CHEBI:16815"/>
        <dbReference type="ChEBI" id="CHEBI:18005"/>
        <dbReference type="EC" id="5.3.2.1"/>
    </reaction>
</comment>
<comment type="caution">
    <text evidence="13">The sequence shown here is derived from an EMBL/GenBank/DDBJ whole genome shotgun (WGS) entry which is preliminary data.</text>
</comment>
<accession>A0A0G2HLH6</accession>
<evidence type="ECO:0000256" key="7">
    <source>
        <dbReference type="ARBA" id="ARBA00036823"/>
    </source>
</evidence>
<evidence type="ECO:0000256" key="11">
    <source>
        <dbReference type="ARBA" id="ARBA00041912"/>
    </source>
</evidence>
<evidence type="ECO:0000256" key="3">
    <source>
        <dbReference type="ARBA" id="ARBA00022514"/>
    </source>
</evidence>
<evidence type="ECO:0000256" key="1">
    <source>
        <dbReference type="ARBA" id="ARBA00004613"/>
    </source>
</evidence>
<dbReference type="SUPFAM" id="SSF55331">
    <property type="entry name" value="Tautomerase/MIF"/>
    <property type="match status" value="1"/>
</dbReference>
<dbReference type="Pfam" id="PF01187">
    <property type="entry name" value="MIF"/>
    <property type="match status" value="1"/>
</dbReference>
<dbReference type="GO" id="GO:0005576">
    <property type="term" value="C:extracellular region"/>
    <property type="evidence" value="ECO:0007669"/>
    <property type="project" value="UniProtKB-SubCell"/>
</dbReference>
<comment type="similarity">
    <text evidence="2">Belongs to the MIF family.</text>
</comment>
<keyword evidence="3" id="KW-0202">Cytokine</keyword>
<gene>
    <name evidence="13" type="ORF">UCRPC4_g00086</name>
</gene>
<dbReference type="Gene3D" id="3.30.429.10">
    <property type="entry name" value="Macrophage Migration Inhibitory Factor"/>
    <property type="match status" value="1"/>
</dbReference>
<dbReference type="InterPro" id="IPR014347">
    <property type="entry name" value="Tautomerase/MIF_sf"/>
</dbReference>
<evidence type="ECO:0000313" key="14">
    <source>
        <dbReference type="Proteomes" id="UP000053317"/>
    </source>
</evidence>
<evidence type="ECO:0000256" key="8">
    <source>
        <dbReference type="ARBA" id="ARBA00038932"/>
    </source>
</evidence>
<keyword evidence="14" id="KW-1185">Reference proteome</keyword>
<comment type="catalytic activity">
    <reaction evidence="7">
        <text>L-dopachrome = 5,6-dihydroxyindole-2-carboxylate</text>
        <dbReference type="Rhea" id="RHEA:13041"/>
        <dbReference type="ChEBI" id="CHEBI:16875"/>
        <dbReference type="ChEBI" id="CHEBI:57509"/>
        <dbReference type="EC" id="5.3.3.12"/>
    </reaction>
</comment>
<dbReference type="PANTHER" id="PTHR11954:SF6">
    <property type="entry name" value="MACROPHAGE MIGRATION INHIBITORY FACTOR"/>
    <property type="match status" value="1"/>
</dbReference>
<dbReference type="GO" id="GO:0004167">
    <property type="term" value="F:dopachrome isomerase activity"/>
    <property type="evidence" value="ECO:0007669"/>
    <property type="project" value="UniProtKB-EC"/>
</dbReference>
<evidence type="ECO:0000256" key="5">
    <source>
        <dbReference type="ARBA" id="ARBA00023235"/>
    </source>
</evidence>
<dbReference type="Proteomes" id="UP000053317">
    <property type="component" value="Unassembled WGS sequence"/>
</dbReference>
<evidence type="ECO:0000256" key="4">
    <source>
        <dbReference type="ARBA" id="ARBA00022525"/>
    </source>
</evidence>
<dbReference type="EC" id="5.3.2.1" evidence="9"/>
<reference evidence="13 14" key="2">
    <citation type="submission" date="2015-05" db="EMBL/GenBank/DDBJ databases">
        <authorList>
            <person name="Morales-Cruz A."/>
            <person name="Amrine K.C."/>
            <person name="Cantu D."/>
        </authorList>
    </citation>
    <scope>NUCLEOTIDE SEQUENCE [LARGE SCALE GENOMIC DNA]</scope>
    <source>
        <strain evidence="13">UCRPC4</strain>
    </source>
</reference>
<evidence type="ECO:0000256" key="9">
    <source>
        <dbReference type="ARBA" id="ARBA00039086"/>
    </source>
</evidence>